<dbReference type="Pfam" id="PF00587">
    <property type="entry name" value="tRNA-synt_2b"/>
    <property type="match status" value="1"/>
</dbReference>
<dbReference type="Proteomes" id="UP001152759">
    <property type="component" value="Chromosome 6"/>
</dbReference>
<dbReference type="PANTHER" id="PTHR42753:SF10">
    <property type="entry name" value="PROLINE--TRNA LIGASE, MITOCHONDRIAL-RELATED"/>
    <property type="match status" value="1"/>
</dbReference>
<dbReference type="InterPro" id="IPR045864">
    <property type="entry name" value="aa-tRNA-synth_II/BPL/LPL"/>
</dbReference>
<proteinExistence type="predicted"/>
<organism evidence="11 12">
    <name type="scientific">Bemisia tabaci</name>
    <name type="common">Sweetpotato whitefly</name>
    <name type="synonym">Aleurodes tabaci</name>
    <dbReference type="NCBI Taxonomy" id="7038"/>
    <lineage>
        <taxon>Eukaryota</taxon>
        <taxon>Metazoa</taxon>
        <taxon>Ecdysozoa</taxon>
        <taxon>Arthropoda</taxon>
        <taxon>Hexapoda</taxon>
        <taxon>Insecta</taxon>
        <taxon>Pterygota</taxon>
        <taxon>Neoptera</taxon>
        <taxon>Paraneoptera</taxon>
        <taxon>Hemiptera</taxon>
        <taxon>Sternorrhyncha</taxon>
        <taxon>Aleyrodoidea</taxon>
        <taxon>Aleyrodidae</taxon>
        <taxon>Aleyrodinae</taxon>
        <taxon>Bemisia</taxon>
    </lineage>
</organism>
<dbReference type="PROSITE" id="PS50862">
    <property type="entry name" value="AA_TRNA_LIGASE_II"/>
    <property type="match status" value="1"/>
</dbReference>
<comment type="catalytic activity">
    <reaction evidence="8">
        <text>tRNA(Pro) + L-proline + ATP = L-prolyl-tRNA(Pro) + AMP + diphosphate</text>
        <dbReference type="Rhea" id="RHEA:14305"/>
        <dbReference type="Rhea" id="RHEA-COMP:9700"/>
        <dbReference type="Rhea" id="RHEA-COMP:9702"/>
        <dbReference type="ChEBI" id="CHEBI:30616"/>
        <dbReference type="ChEBI" id="CHEBI:33019"/>
        <dbReference type="ChEBI" id="CHEBI:60039"/>
        <dbReference type="ChEBI" id="CHEBI:78442"/>
        <dbReference type="ChEBI" id="CHEBI:78532"/>
        <dbReference type="ChEBI" id="CHEBI:456215"/>
        <dbReference type="EC" id="6.1.1.15"/>
    </reaction>
</comment>
<name>A0A9P0AJ00_BEMTA</name>
<evidence type="ECO:0000256" key="6">
    <source>
        <dbReference type="ARBA" id="ARBA00023146"/>
    </source>
</evidence>
<protein>
    <recommendedName>
        <fullName evidence="9">Probable proline--tRNA ligase, mitochondrial</fullName>
        <ecNumber evidence="1">6.1.1.15</ecNumber>
    </recommendedName>
    <alternativeName>
        <fullName evidence="7">Prolyl-tRNA synthetase</fullName>
    </alternativeName>
</protein>
<dbReference type="InterPro" id="IPR050062">
    <property type="entry name" value="Pro-tRNA_synthetase"/>
</dbReference>
<keyword evidence="12" id="KW-1185">Reference proteome</keyword>
<dbReference type="GO" id="GO:0005524">
    <property type="term" value="F:ATP binding"/>
    <property type="evidence" value="ECO:0007669"/>
    <property type="project" value="UniProtKB-KW"/>
</dbReference>
<dbReference type="Gene3D" id="3.40.50.800">
    <property type="entry name" value="Anticodon-binding domain"/>
    <property type="match status" value="1"/>
</dbReference>
<evidence type="ECO:0000313" key="12">
    <source>
        <dbReference type="Proteomes" id="UP001152759"/>
    </source>
</evidence>
<reference evidence="11" key="1">
    <citation type="submission" date="2021-12" db="EMBL/GenBank/DDBJ databases">
        <authorList>
            <person name="King R."/>
        </authorList>
    </citation>
    <scope>NUCLEOTIDE SEQUENCE</scope>
</reference>
<dbReference type="CDD" id="cd00779">
    <property type="entry name" value="ProRS_core_prok"/>
    <property type="match status" value="1"/>
</dbReference>
<evidence type="ECO:0000256" key="9">
    <source>
        <dbReference type="ARBA" id="ARBA00071545"/>
    </source>
</evidence>
<evidence type="ECO:0000256" key="4">
    <source>
        <dbReference type="ARBA" id="ARBA00022840"/>
    </source>
</evidence>
<dbReference type="PANTHER" id="PTHR42753">
    <property type="entry name" value="MITOCHONDRIAL RIBOSOME PROTEIN L39/PROLYL-TRNA LIGASE FAMILY MEMBER"/>
    <property type="match status" value="1"/>
</dbReference>
<dbReference type="Pfam" id="PF03129">
    <property type="entry name" value="HGTP_anticodon"/>
    <property type="match status" value="1"/>
</dbReference>
<dbReference type="InterPro" id="IPR002316">
    <property type="entry name" value="Pro-tRNA-ligase_IIa"/>
</dbReference>
<gene>
    <name evidence="11" type="ORF">BEMITA_LOCUS10335</name>
</gene>
<sequence>MNRISKFFLPIKAVHVPSANTSAKKSGSELTSKSQKLLINLGLIEQSSNGCFFLLPFAQRSVDKVIKVINEEFADIGAGKISIPCLTQSSLWKKTGRFDENVGELYHVRNRHDKQFIMSPTHEESITHLLSSIPPLSHKQLPLLLYQISSKFRDELKPRFGLIRSNEFLMADLYSFDKSPEAAEETYNHVRTTIKHIFKRLGMFVTEVKGDAGMMGGDCSHELHVLADIGDDSIQHCSTCDYAANKSLGDAHTCNQCKSSNLKEHKGIEVAHSFLLGEKYSKPLTASFRNADNKLVPFVMGSYGIGVSRIISAATEALSTDDGLRWPLPLAPFSVCIIPPKEDKNKTDPISAVEKVYEAVNKIEDLRGDVILDDRTNQTIGKRLLDGKKLGFPVIIVFGKSASEDIPKYELHDVNKDECHYLELPDLLKYLNEKYSSELTPKSVFVHQFV</sequence>
<keyword evidence="2" id="KW-0436">Ligase</keyword>
<dbReference type="SUPFAM" id="SSF55681">
    <property type="entry name" value="Class II aaRS and biotin synthetases"/>
    <property type="match status" value="1"/>
</dbReference>
<evidence type="ECO:0000256" key="7">
    <source>
        <dbReference type="ARBA" id="ARBA00029731"/>
    </source>
</evidence>
<dbReference type="SUPFAM" id="SSF52954">
    <property type="entry name" value="Class II aaRS ABD-related"/>
    <property type="match status" value="1"/>
</dbReference>
<dbReference type="EMBL" id="OU963867">
    <property type="protein sequence ID" value="CAH0391746.1"/>
    <property type="molecule type" value="Genomic_DNA"/>
</dbReference>
<dbReference type="InterPro" id="IPR006195">
    <property type="entry name" value="aa-tRNA-synth_II"/>
</dbReference>
<dbReference type="AlphaFoldDB" id="A0A9P0AJ00"/>
<dbReference type="EC" id="6.1.1.15" evidence="1"/>
<evidence type="ECO:0000256" key="3">
    <source>
        <dbReference type="ARBA" id="ARBA00022741"/>
    </source>
</evidence>
<dbReference type="GO" id="GO:0006433">
    <property type="term" value="P:prolyl-tRNA aminoacylation"/>
    <property type="evidence" value="ECO:0007669"/>
    <property type="project" value="InterPro"/>
</dbReference>
<dbReference type="InterPro" id="IPR033730">
    <property type="entry name" value="ProRS_core_prok"/>
</dbReference>
<dbReference type="InterPro" id="IPR002314">
    <property type="entry name" value="aa-tRNA-synt_IIb"/>
</dbReference>
<dbReference type="PRINTS" id="PR01046">
    <property type="entry name" value="TRNASYNTHPRO"/>
</dbReference>
<feature type="domain" description="Aminoacyl-transfer RNA synthetases class-II family profile" evidence="10">
    <location>
        <begin position="64"/>
        <end position="327"/>
    </location>
</feature>
<dbReference type="GO" id="GO:0004827">
    <property type="term" value="F:proline-tRNA ligase activity"/>
    <property type="evidence" value="ECO:0007669"/>
    <property type="project" value="UniProtKB-EC"/>
</dbReference>
<evidence type="ECO:0000259" key="10">
    <source>
        <dbReference type="PROSITE" id="PS50862"/>
    </source>
</evidence>
<accession>A0A9P0AJ00</accession>
<dbReference type="Gene3D" id="3.30.930.10">
    <property type="entry name" value="Bira Bifunctional Protein, Domain 2"/>
    <property type="match status" value="1"/>
</dbReference>
<evidence type="ECO:0000256" key="8">
    <source>
        <dbReference type="ARBA" id="ARBA00047671"/>
    </source>
</evidence>
<evidence type="ECO:0000256" key="2">
    <source>
        <dbReference type="ARBA" id="ARBA00022598"/>
    </source>
</evidence>
<keyword evidence="4" id="KW-0067">ATP-binding</keyword>
<dbReference type="GO" id="GO:0005739">
    <property type="term" value="C:mitochondrion"/>
    <property type="evidence" value="ECO:0007669"/>
    <property type="project" value="TreeGrafter"/>
</dbReference>
<evidence type="ECO:0000256" key="1">
    <source>
        <dbReference type="ARBA" id="ARBA00012831"/>
    </source>
</evidence>
<keyword evidence="5" id="KW-0648">Protein biosynthesis</keyword>
<dbReference type="InterPro" id="IPR036621">
    <property type="entry name" value="Anticodon-bd_dom_sf"/>
</dbReference>
<evidence type="ECO:0000313" key="11">
    <source>
        <dbReference type="EMBL" id="CAH0391746.1"/>
    </source>
</evidence>
<keyword evidence="3" id="KW-0547">Nucleotide-binding</keyword>
<dbReference type="FunFam" id="3.30.930.10:FF:000042">
    <property type="entry name" value="probable proline--tRNA ligase, mitochondrial"/>
    <property type="match status" value="1"/>
</dbReference>
<dbReference type="InterPro" id="IPR004154">
    <property type="entry name" value="Anticodon-bd"/>
</dbReference>
<evidence type="ECO:0000256" key="5">
    <source>
        <dbReference type="ARBA" id="ARBA00022917"/>
    </source>
</evidence>
<keyword evidence="6" id="KW-0030">Aminoacyl-tRNA synthetase</keyword>